<evidence type="ECO:0000313" key="3">
    <source>
        <dbReference type="Proteomes" id="UP000075670"/>
    </source>
</evidence>
<dbReference type="Gene3D" id="1.20.120.330">
    <property type="entry name" value="Nucleotidyltransferases domain 2"/>
    <property type="match status" value="1"/>
</dbReference>
<dbReference type="RefSeq" id="WP_062285147.1">
    <property type="nucleotide sequence ID" value="NZ_LTBC01000012.1"/>
</dbReference>
<dbReference type="EMBL" id="LTBC01000012">
    <property type="protein sequence ID" value="KYH31321.1"/>
    <property type="molecule type" value="Genomic_DNA"/>
</dbReference>
<protein>
    <submittedName>
        <fullName evidence="2">HEPN domain protein</fullName>
    </submittedName>
</protein>
<organism evidence="2 3">
    <name type="scientific">Moorella mulderi DSM 14980</name>
    <dbReference type="NCBI Taxonomy" id="1122241"/>
    <lineage>
        <taxon>Bacteria</taxon>
        <taxon>Bacillati</taxon>
        <taxon>Bacillota</taxon>
        <taxon>Clostridia</taxon>
        <taxon>Neomoorellales</taxon>
        <taxon>Neomoorellaceae</taxon>
        <taxon>Neomoorella</taxon>
    </lineage>
</organism>
<keyword evidence="3" id="KW-1185">Reference proteome</keyword>
<sequence>MIDFGDSIWYYVFGVEKAVYKPGTGGFMKKQTEAWLKIAAEDLDTAKYNFEGKRYLWAIFLCQQALEKAFKAVYYERYEKVPPRKHDLVALAKAAGLLEECDNDMIDYLRRLTVYYIEARYPEEKAELSAKCTEEHTRDIIKKAEEVFQWLASKLN</sequence>
<name>A0A151AUP0_9FIRM</name>
<gene>
    <name evidence="2" type="ORF">MOMUL_23920</name>
</gene>
<dbReference type="Pfam" id="PF05168">
    <property type="entry name" value="HEPN"/>
    <property type="match status" value="1"/>
</dbReference>
<dbReference type="SMART" id="SM00748">
    <property type="entry name" value="HEPN"/>
    <property type="match status" value="1"/>
</dbReference>
<reference evidence="2 3" key="1">
    <citation type="submission" date="2016-02" db="EMBL/GenBank/DDBJ databases">
        <title>Genome sequence of Moorella mulderi DSM 14980.</title>
        <authorList>
            <person name="Poehlein A."/>
            <person name="Daniel R."/>
        </authorList>
    </citation>
    <scope>NUCLEOTIDE SEQUENCE [LARGE SCALE GENOMIC DNA]</scope>
    <source>
        <strain evidence="2 3">DSM 14980</strain>
    </source>
</reference>
<evidence type="ECO:0000313" key="2">
    <source>
        <dbReference type="EMBL" id="KYH31321.1"/>
    </source>
</evidence>
<feature type="domain" description="HEPN" evidence="1">
    <location>
        <begin position="36"/>
        <end position="147"/>
    </location>
</feature>
<evidence type="ECO:0000259" key="1">
    <source>
        <dbReference type="PROSITE" id="PS50910"/>
    </source>
</evidence>
<dbReference type="InterPro" id="IPR007842">
    <property type="entry name" value="HEPN_dom"/>
</dbReference>
<comment type="caution">
    <text evidence="2">The sequence shown here is derived from an EMBL/GenBank/DDBJ whole genome shotgun (WGS) entry which is preliminary data.</text>
</comment>
<dbReference type="Proteomes" id="UP000075670">
    <property type="component" value="Unassembled WGS sequence"/>
</dbReference>
<proteinExistence type="predicted"/>
<dbReference type="SUPFAM" id="SSF81593">
    <property type="entry name" value="Nucleotidyltransferase substrate binding subunit/domain"/>
    <property type="match status" value="1"/>
</dbReference>
<dbReference type="AlphaFoldDB" id="A0A151AUP0"/>
<dbReference type="PATRIC" id="fig|1122241.3.peg.2547"/>
<dbReference type="PROSITE" id="PS50910">
    <property type="entry name" value="HEPN"/>
    <property type="match status" value="1"/>
</dbReference>
<accession>A0A151AUP0</accession>